<keyword evidence="4" id="KW-1185">Reference proteome</keyword>
<sequence length="176" mass="18893">MAQVTEDTLTKISTEAASDFVQSFYPALQSARNTIASYYAPAPTLCKILFNGNVVAYGSSVQEIFANQMPPAHYEVHSYDCQIINTNYPAIPAASSTATASAKPLSSSAAARNMSILVIVNGSVRFGEERGPGDLSNRGFSETFVLVPNTQADAGGLQARGKKHWLIQSQNFRLVV</sequence>
<dbReference type="RefSeq" id="XP_002627191.1">
    <property type="nucleotide sequence ID" value="XM_002627145.2"/>
</dbReference>
<dbReference type="Proteomes" id="UP000002038">
    <property type="component" value="Unassembled WGS sequence"/>
</dbReference>
<name>A0A179UCB5_BLAGS</name>
<evidence type="ECO:0000259" key="1">
    <source>
        <dbReference type="PROSITE" id="PS50177"/>
    </source>
</evidence>
<dbReference type="GO" id="GO:0006913">
    <property type="term" value="P:nucleocytoplasmic transport"/>
    <property type="evidence" value="ECO:0007669"/>
    <property type="project" value="InterPro"/>
</dbReference>
<dbReference type="InterPro" id="IPR032710">
    <property type="entry name" value="NTF2-like_dom_sf"/>
</dbReference>
<dbReference type="VEuPathDB" id="FungiDB:BDBG_01862"/>
<dbReference type="KEGG" id="bgh:BDBG_01862"/>
<dbReference type="InterPro" id="IPR018222">
    <property type="entry name" value="Nuclear_transport_factor_2_euk"/>
</dbReference>
<gene>
    <name evidence="2" type="ORF">BDBG_01862</name>
</gene>
<dbReference type="EMBL" id="GG657450">
    <property type="protein sequence ID" value="OAT05470.1"/>
    <property type="molecule type" value="Genomic_DNA"/>
</dbReference>
<reference evidence="2" key="1">
    <citation type="submission" date="2009-02" db="EMBL/GenBank/DDBJ databases">
        <title>The Genome Sequence of Blastomyces dermatitidis strain SLH14081.</title>
        <authorList>
            <consortium name="The Broad Institute Genome Sequencing Platform"/>
            <consortium name="Broad Institute Microbial Sequencing Center."/>
            <person name="Champion M."/>
            <person name="Cuomo C."/>
            <person name="Ma L.-J."/>
            <person name="Henn M.R."/>
            <person name="Klein B."/>
            <person name="Goldman B."/>
            <person name="Young S."/>
            <person name="Kodira C.D."/>
            <person name="Zeng Q."/>
            <person name="Koehrsen M."/>
            <person name="Alvarado L."/>
            <person name="Berlin A.M."/>
            <person name="Heiman D.I."/>
            <person name="Hepburn T.A."/>
            <person name="Saif S."/>
            <person name="Shea T.D."/>
            <person name="Shenoy N."/>
            <person name="Sykes S."/>
            <person name="Galagan J."/>
            <person name="Nusbaum C."/>
            <person name="Birren B."/>
        </authorList>
    </citation>
    <scope>NUCLEOTIDE SEQUENCE</scope>
    <source>
        <strain evidence="2">SLH14081</strain>
    </source>
</reference>
<dbReference type="SUPFAM" id="SSF54427">
    <property type="entry name" value="NTF2-like"/>
    <property type="match status" value="1"/>
</dbReference>
<dbReference type="STRING" id="559298.A0A179UCB5"/>
<dbReference type="InterPro" id="IPR045875">
    <property type="entry name" value="NTF2"/>
</dbReference>
<dbReference type="Gene3D" id="3.10.450.50">
    <property type="match status" value="1"/>
</dbReference>
<dbReference type="PANTHER" id="PTHR12612">
    <property type="entry name" value="NUCLEAR TRANSPORT FACTOR 2"/>
    <property type="match status" value="1"/>
</dbReference>
<dbReference type="AlphaFoldDB" id="A0A179UCB5"/>
<dbReference type="EMBL" id="GG657450">
    <property type="protein sequence ID" value="OAT05471.1"/>
    <property type="molecule type" value="Genomic_DNA"/>
</dbReference>
<protein>
    <submittedName>
        <fullName evidence="2 3">Nuclear transport factor 2 domain-containing protein</fullName>
    </submittedName>
</protein>
<reference evidence="4" key="2">
    <citation type="journal article" date="2015" name="PLoS Genet.">
        <title>The dynamic genome and transcriptome of the human fungal pathogen Blastomyces and close relative Emmonsia.</title>
        <authorList>
            <person name="Munoz J.F."/>
            <person name="Gauthier G.M."/>
            <person name="Desjardins C.A."/>
            <person name="Gallo J.E."/>
            <person name="Holder J."/>
            <person name="Sullivan T.D."/>
            <person name="Marty A.J."/>
            <person name="Carmen J.C."/>
            <person name="Chen Z."/>
            <person name="Ding L."/>
            <person name="Gujja S."/>
            <person name="Magrini V."/>
            <person name="Misas E."/>
            <person name="Mitreva M."/>
            <person name="Priest M."/>
            <person name="Saif S."/>
            <person name="Whiston E.A."/>
            <person name="Young S."/>
            <person name="Zeng Q."/>
            <person name="Goldman W.E."/>
            <person name="Mardis E.R."/>
            <person name="Taylor J.W."/>
            <person name="McEwen J.G."/>
            <person name="Clay O.K."/>
            <person name="Klein B.S."/>
            <person name="Cuomo C.A."/>
        </authorList>
    </citation>
    <scope>NUCLEOTIDE SEQUENCE [LARGE SCALE GENOMIC DNA]</scope>
    <source>
        <strain evidence="4">SLH14081</strain>
    </source>
</reference>
<accession>A0A179UCB5</accession>
<dbReference type="GeneID" id="8506579"/>
<dbReference type="RefSeq" id="XP_031576733.1">
    <property type="nucleotide sequence ID" value="XM_031720520.1"/>
</dbReference>
<organism evidence="2 4">
    <name type="scientific">Blastomyces gilchristii (strain SLH14081)</name>
    <name type="common">Blastomyces dermatitidis</name>
    <dbReference type="NCBI Taxonomy" id="559298"/>
    <lineage>
        <taxon>Eukaryota</taxon>
        <taxon>Fungi</taxon>
        <taxon>Dikarya</taxon>
        <taxon>Ascomycota</taxon>
        <taxon>Pezizomycotina</taxon>
        <taxon>Eurotiomycetes</taxon>
        <taxon>Eurotiomycetidae</taxon>
        <taxon>Onygenales</taxon>
        <taxon>Ajellomycetaceae</taxon>
        <taxon>Blastomyces</taxon>
    </lineage>
</organism>
<evidence type="ECO:0000313" key="3">
    <source>
        <dbReference type="EMBL" id="OAT05471.1"/>
    </source>
</evidence>
<proteinExistence type="predicted"/>
<evidence type="ECO:0000313" key="2">
    <source>
        <dbReference type="EMBL" id="OAT05470.1"/>
    </source>
</evidence>
<dbReference type="PROSITE" id="PS50177">
    <property type="entry name" value="NTF2_DOMAIN"/>
    <property type="match status" value="1"/>
</dbReference>
<dbReference type="OrthoDB" id="24670at2759"/>
<evidence type="ECO:0000313" key="4">
    <source>
        <dbReference type="Proteomes" id="UP000002038"/>
    </source>
</evidence>
<feature type="domain" description="NTF2" evidence="1">
    <location>
        <begin position="16"/>
        <end position="174"/>
    </location>
</feature>